<dbReference type="STRING" id="237679.SAMN04488072_10536"/>
<dbReference type="RefSeq" id="WP_090235838.1">
    <property type="nucleotide sequence ID" value="NZ_FOJW01000005.1"/>
</dbReference>
<dbReference type="Proteomes" id="UP000198642">
    <property type="component" value="Unassembled WGS sequence"/>
</dbReference>
<protein>
    <recommendedName>
        <fullName evidence="4">Yip1 domain-containing protein</fullName>
    </recommendedName>
</protein>
<feature type="transmembrane region" description="Helical" evidence="1">
    <location>
        <begin position="134"/>
        <end position="158"/>
    </location>
</feature>
<evidence type="ECO:0000256" key="1">
    <source>
        <dbReference type="SAM" id="Phobius"/>
    </source>
</evidence>
<gene>
    <name evidence="2" type="ORF">SAMN04488072_10536</name>
</gene>
<keyword evidence="1" id="KW-0472">Membrane</keyword>
<dbReference type="OrthoDB" id="2448863at2"/>
<name>A0A1I0XFW7_9BACI</name>
<accession>A0A1I0XFW7</accession>
<proteinExistence type="predicted"/>
<reference evidence="2 3" key="1">
    <citation type="submission" date="2016-10" db="EMBL/GenBank/DDBJ databases">
        <authorList>
            <person name="de Groot N.N."/>
        </authorList>
    </citation>
    <scope>NUCLEOTIDE SEQUENCE [LARGE SCALE GENOMIC DNA]</scope>
    <source>
        <strain evidence="2 3">CGMCC 1.3702</strain>
    </source>
</reference>
<dbReference type="AlphaFoldDB" id="A0A1I0XFW7"/>
<feature type="transmembrane region" description="Helical" evidence="1">
    <location>
        <begin position="236"/>
        <end position="258"/>
    </location>
</feature>
<feature type="transmembrane region" description="Helical" evidence="1">
    <location>
        <begin position="100"/>
        <end position="122"/>
    </location>
</feature>
<feature type="transmembrane region" description="Helical" evidence="1">
    <location>
        <begin position="203"/>
        <end position="224"/>
    </location>
</feature>
<sequence length="274" mass="29768">MLVCPECNNEQESGNFCSVCGAALESVDGDNNTDTSTAQENPVNTDGYQQTAAAETTEQSQQKANQTVENIKNGLINYWNYFLNLLKNPTTAFHTTGKQLLNAVITLLIFALASSLSLYFLANSTVVSWVSLPFFSLTFQLLFVAIVFLALAFSSILLMTKAAKNQDSAKTLLTQYGSLGVPFAAINVVAIVAGLAGSPFLTMVLLAASYGLFLYFIPVLFVYEKANLISETGHKVYVSLATSLIMSVLTFFVTGIILSDMMSNLEDMIRFSPF</sequence>
<feature type="transmembrane region" description="Helical" evidence="1">
    <location>
        <begin position="179"/>
        <end position="197"/>
    </location>
</feature>
<dbReference type="EMBL" id="FOJW01000005">
    <property type="protein sequence ID" value="SFA99881.1"/>
    <property type="molecule type" value="Genomic_DNA"/>
</dbReference>
<evidence type="ECO:0008006" key="4">
    <source>
        <dbReference type="Google" id="ProtNLM"/>
    </source>
</evidence>
<evidence type="ECO:0000313" key="2">
    <source>
        <dbReference type="EMBL" id="SFA99881.1"/>
    </source>
</evidence>
<keyword evidence="3" id="KW-1185">Reference proteome</keyword>
<organism evidence="2 3">
    <name type="scientific">Lentibacillus halodurans</name>
    <dbReference type="NCBI Taxonomy" id="237679"/>
    <lineage>
        <taxon>Bacteria</taxon>
        <taxon>Bacillati</taxon>
        <taxon>Bacillota</taxon>
        <taxon>Bacilli</taxon>
        <taxon>Bacillales</taxon>
        <taxon>Bacillaceae</taxon>
        <taxon>Lentibacillus</taxon>
    </lineage>
</organism>
<keyword evidence="1" id="KW-1133">Transmembrane helix</keyword>
<evidence type="ECO:0000313" key="3">
    <source>
        <dbReference type="Proteomes" id="UP000198642"/>
    </source>
</evidence>
<keyword evidence="1" id="KW-0812">Transmembrane</keyword>